<accession>A0A6B0U913</accession>
<name>A0A6B0U913_IXORI</name>
<evidence type="ECO:0000313" key="2">
    <source>
        <dbReference type="EMBL" id="MXU88128.1"/>
    </source>
</evidence>
<evidence type="ECO:0000256" key="1">
    <source>
        <dbReference type="SAM" id="Phobius"/>
    </source>
</evidence>
<dbReference type="EMBL" id="GIFC01006045">
    <property type="protein sequence ID" value="MXU88128.1"/>
    <property type="molecule type" value="Transcribed_RNA"/>
</dbReference>
<keyword evidence="1" id="KW-0812">Transmembrane</keyword>
<feature type="transmembrane region" description="Helical" evidence="1">
    <location>
        <begin position="41"/>
        <end position="60"/>
    </location>
</feature>
<reference evidence="2" key="1">
    <citation type="submission" date="2019-12" db="EMBL/GenBank/DDBJ databases">
        <title>An insight into the sialome of adult female Ixodes ricinus ticks feeding for 6 days.</title>
        <authorList>
            <person name="Perner J."/>
            <person name="Ribeiro J.M.C."/>
        </authorList>
    </citation>
    <scope>NUCLEOTIDE SEQUENCE</scope>
    <source>
        <strain evidence="2">Semi-engorged</strain>
        <tissue evidence="2">Salivary glands</tissue>
    </source>
</reference>
<keyword evidence="1" id="KW-0472">Membrane</keyword>
<dbReference type="AlphaFoldDB" id="A0A6B0U913"/>
<protein>
    <submittedName>
        <fullName evidence="2">Uncharacterized protein</fullName>
    </submittedName>
</protein>
<organism evidence="2">
    <name type="scientific">Ixodes ricinus</name>
    <name type="common">Common tick</name>
    <name type="synonym">Acarus ricinus</name>
    <dbReference type="NCBI Taxonomy" id="34613"/>
    <lineage>
        <taxon>Eukaryota</taxon>
        <taxon>Metazoa</taxon>
        <taxon>Ecdysozoa</taxon>
        <taxon>Arthropoda</taxon>
        <taxon>Chelicerata</taxon>
        <taxon>Arachnida</taxon>
        <taxon>Acari</taxon>
        <taxon>Parasitiformes</taxon>
        <taxon>Ixodida</taxon>
        <taxon>Ixodoidea</taxon>
        <taxon>Ixodidae</taxon>
        <taxon>Ixodinae</taxon>
        <taxon>Ixodes</taxon>
    </lineage>
</organism>
<proteinExistence type="predicted"/>
<keyword evidence="1" id="KW-1133">Transmembrane helix</keyword>
<sequence>MQTLRFLLLGLHQNASCRVLGTQGVWGYCIARHVSFSRCCGLHFVLWHSFAGVVVTWFHLNGLRMYVFSRRIVFSSQLLYSECTYVLDTIVPKGKTKQIL</sequence>